<feature type="transmembrane region" description="Helical" evidence="5">
    <location>
        <begin position="201"/>
        <end position="222"/>
    </location>
</feature>
<dbReference type="Pfam" id="PF02535">
    <property type="entry name" value="Zip"/>
    <property type="match status" value="1"/>
</dbReference>
<evidence type="ECO:0000256" key="1">
    <source>
        <dbReference type="ARBA" id="ARBA00004141"/>
    </source>
</evidence>
<feature type="transmembrane region" description="Helical" evidence="5">
    <location>
        <begin position="234"/>
        <end position="255"/>
    </location>
</feature>
<proteinExistence type="predicted"/>
<evidence type="ECO:0000256" key="4">
    <source>
        <dbReference type="ARBA" id="ARBA00023136"/>
    </source>
</evidence>
<keyword evidence="3 5" id="KW-1133">Transmembrane helix</keyword>
<keyword evidence="2 5" id="KW-0812">Transmembrane</keyword>
<dbReference type="PANTHER" id="PTHR16950:SF16">
    <property type="entry name" value="ZINC TRANSPORTER ZIP13"/>
    <property type="match status" value="1"/>
</dbReference>
<sequence length="285" mass="30502">MTLTYILLATLASGVLSVVVAGWLAFRYFARFLHQMISFSVGVMLSVALLHTLPEAFDSEADTRVLFALLLAGLLGFFMLEKLAILRHNHHHEHDGHGHPPGHDAHEAGRGGLAVLVGDGLHNFCDGIVIAAAFLADPMLGLLTTLTIAAHEIPQELGDFIVLVNAGFTRKKALLFNVLSSMTAIAGGLVGYYLLAGSRQWVPYVLTLAASSFLYIAVADLMPQMQRRTTVRESLPQFVLIAAGVLAIYAVNSVFHRHAHGPANGHAVEAVISSDPASPPSASTR</sequence>
<evidence type="ECO:0000256" key="2">
    <source>
        <dbReference type="ARBA" id="ARBA00022692"/>
    </source>
</evidence>
<name>A0A4Q7N8U3_9BURK</name>
<evidence type="ECO:0000256" key="3">
    <source>
        <dbReference type="ARBA" id="ARBA00022989"/>
    </source>
</evidence>
<keyword evidence="4 5" id="KW-0472">Membrane</keyword>
<dbReference type="AlphaFoldDB" id="A0A4Q7N8U3"/>
<feature type="transmembrane region" description="Helical" evidence="5">
    <location>
        <begin position="6"/>
        <end position="26"/>
    </location>
</feature>
<evidence type="ECO:0000256" key="5">
    <source>
        <dbReference type="SAM" id="Phobius"/>
    </source>
</evidence>
<keyword evidence="7" id="KW-1185">Reference proteome</keyword>
<dbReference type="GO" id="GO:0016020">
    <property type="term" value="C:membrane"/>
    <property type="evidence" value="ECO:0007669"/>
    <property type="project" value="UniProtKB-SubCell"/>
</dbReference>
<dbReference type="InterPro" id="IPR003689">
    <property type="entry name" value="ZIP"/>
</dbReference>
<dbReference type="Proteomes" id="UP000292445">
    <property type="component" value="Unassembled WGS sequence"/>
</dbReference>
<feature type="transmembrane region" description="Helical" evidence="5">
    <location>
        <begin position="33"/>
        <end position="53"/>
    </location>
</feature>
<organism evidence="6 7">
    <name type="scientific">Pigmentiphaga kullae</name>
    <dbReference type="NCBI Taxonomy" id="151784"/>
    <lineage>
        <taxon>Bacteria</taxon>
        <taxon>Pseudomonadati</taxon>
        <taxon>Pseudomonadota</taxon>
        <taxon>Betaproteobacteria</taxon>
        <taxon>Burkholderiales</taxon>
        <taxon>Alcaligenaceae</taxon>
        <taxon>Pigmentiphaga</taxon>
    </lineage>
</organism>
<gene>
    <name evidence="6" type="ORF">EV675_5227</name>
</gene>
<dbReference type="RefSeq" id="WP_130361392.1">
    <property type="nucleotide sequence ID" value="NZ_SGXC01000003.1"/>
</dbReference>
<dbReference type="PANTHER" id="PTHR16950">
    <property type="entry name" value="ZINC TRANSPORTER SLC39A7 HISTIDINE-RICH MEMBRANE PROTEIN KE4"/>
    <property type="match status" value="1"/>
</dbReference>
<dbReference type="OrthoDB" id="9806593at2"/>
<feature type="transmembrane region" description="Helical" evidence="5">
    <location>
        <begin position="174"/>
        <end position="195"/>
    </location>
</feature>
<comment type="subcellular location">
    <subcellularLocation>
        <location evidence="1">Membrane</location>
        <topology evidence="1">Multi-pass membrane protein</topology>
    </subcellularLocation>
</comment>
<reference evidence="6 7" key="1">
    <citation type="submission" date="2019-02" db="EMBL/GenBank/DDBJ databases">
        <title>Genomic Encyclopedia of Type Strains, Phase IV (KMG-IV): sequencing the most valuable type-strain genomes for metagenomic binning, comparative biology and taxonomic classification.</title>
        <authorList>
            <person name="Goeker M."/>
        </authorList>
    </citation>
    <scope>NUCLEOTIDE SEQUENCE [LARGE SCALE GENOMIC DNA]</scope>
    <source>
        <strain evidence="6 7">K24</strain>
    </source>
</reference>
<protein>
    <submittedName>
        <fullName evidence="6">Zinc and cadmium transporter</fullName>
    </submittedName>
</protein>
<accession>A0A4Q7N8U3</accession>
<comment type="caution">
    <text evidence="6">The sequence shown here is derived from an EMBL/GenBank/DDBJ whole genome shotgun (WGS) entry which is preliminary data.</text>
</comment>
<feature type="transmembrane region" description="Helical" evidence="5">
    <location>
        <begin position="65"/>
        <end position="85"/>
    </location>
</feature>
<evidence type="ECO:0000313" key="6">
    <source>
        <dbReference type="EMBL" id="RZS78572.1"/>
    </source>
</evidence>
<dbReference type="EMBL" id="SGXC01000003">
    <property type="protein sequence ID" value="RZS78572.1"/>
    <property type="molecule type" value="Genomic_DNA"/>
</dbReference>
<evidence type="ECO:0000313" key="7">
    <source>
        <dbReference type="Proteomes" id="UP000292445"/>
    </source>
</evidence>
<dbReference type="GO" id="GO:0046873">
    <property type="term" value="F:metal ion transmembrane transporter activity"/>
    <property type="evidence" value="ECO:0007669"/>
    <property type="project" value="InterPro"/>
</dbReference>